<dbReference type="AlphaFoldDB" id="A0A914I321"/>
<organism evidence="1 2">
    <name type="scientific">Globodera rostochiensis</name>
    <name type="common">Golden nematode worm</name>
    <name type="synonym">Heterodera rostochiensis</name>
    <dbReference type="NCBI Taxonomy" id="31243"/>
    <lineage>
        <taxon>Eukaryota</taxon>
        <taxon>Metazoa</taxon>
        <taxon>Ecdysozoa</taxon>
        <taxon>Nematoda</taxon>
        <taxon>Chromadorea</taxon>
        <taxon>Rhabditida</taxon>
        <taxon>Tylenchina</taxon>
        <taxon>Tylenchomorpha</taxon>
        <taxon>Tylenchoidea</taxon>
        <taxon>Heteroderidae</taxon>
        <taxon>Heteroderinae</taxon>
        <taxon>Globodera</taxon>
    </lineage>
</organism>
<accession>A0A914I321</accession>
<keyword evidence="1" id="KW-1185">Reference proteome</keyword>
<evidence type="ECO:0000313" key="2">
    <source>
        <dbReference type="WBParaSite" id="Gr19_v10_g6408.t1"/>
    </source>
</evidence>
<sequence length="80" mass="9053">MGCFNWETALFATTFCSKCSHFDKVIGFERLNISYMDQSVIEFLQSIRRLFDSKGANLLINLFSFSFSATSLTLSSFSAL</sequence>
<proteinExistence type="predicted"/>
<reference evidence="2" key="1">
    <citation type="submission" date="2022-11" db="UniProtKB">
        <authorList>
            <consortium name="WormBaseParasite"/>
        </authorList>
    </citation>
    <scope>IDENTIFICATION</scope>
</reference>
<protein>
    <submittedName>
        <fullName evidence="2">Ovule protein</fullName>
    </submittedName>
</protein>
<dbReference type="Proteomes" id="UP000887572">
    <property type="component" value="Unplaced"/>
</dbReference>
<evidence type="ECO:0000313" key="1">
    <source>
        <dbReference type="Proteomes" id="UP000887572"/>
    </source>
</evidence>
<dbReference type="WBParaSite" id="Gr19_v10_g6408.t1">
    <property type="protein sequence ID" value="Gr19_v10_g6408.t1"/>
    <property type="gene ID" value="Gr19_v10_g6408"/>
</dbReference>
<name>A0A914I321_GLORO</name>